<dbReference type="EMBL" id="FOZN01000002">
    <property type="protein sequence ID" value="SFS11154.1"/>
    <property type="molecule type" value="Genomic_DNA"/>
</dbReference>
<comment type="caution">
    <text evidence="3">The sequence shown here is derived from an EMBL/GenBank/DDBJ whole genome shotgun (WGS) entry which is preliminary data.</text>
</comment>
<dbReference type="AlphaFoldDB" id="A0AA94KZM6"/>
<feature type="compositionally biased region" description="Gly residues" evidence="1">
    <location>
        <begin position="64"/>
        <end position="75"/>
    </location>
</feature>
<keyword evidence="4" id="KW-1185">Reference proteome</keyword>
<proteinExistence type="predicted"/>
<keyword evidence="2" id="KW-0732">Signal</keyword>
<accession>A0AA94KZM6</accession>
<evidence type="ECO:0000313" key="4">
    <source>
        <dbReference type="Proteomes" id="UP000198506"/>
    </source>
</evidence>
<feature type="chain" id="PRO_5041692522" description="PKD domain-containing protein" evidence="2">
    <location>
        <begin position="19"/>
        <end position="280"/>
    </location>
</feature>
<dbReference type="RefSeq" id="WP_143103056.1">
    <property type="nucleotide sequence ID" value="NZ_FOZN01000002.1"/>
</dbReference>
<evidence type="ECO:0008006" key="5">
    <source>
        <dbReference type="Google" id="ProtNLM"/>
    </source>
</evidence>
<evidence type="ECO:0000256" key="1">
    <source>
        <dbReference type="SAM" id="MobiDB-lite"/>
    </source>
</evidence>
<evidence type="ECO:0000256" key="2">
    <source>
        <dbReference type="SAM" id="SignalP"/>
    </source>
</evidence>
<reference evidence="3 4" key="1">
    <citation type="submission" date="2016-10" db="EMBL/GenBank/DDBJ databases">
        <authorList>
            <person name="Varghese N."/>
            <person name="Submissions S."/>
        </authorList>
    </citation>
    <scope>NUCLEOTIDE SEQUENCE [LARGE SCALE GENOMIC DNA]</scope>
    <source>
        <strain evidence="3 4">IAM 15147</strain>
    </source>
</reference>
<evidence type="ECO:0000313" key="3">
    <source>
        <dbReference type="EMBL" id="SFS11154.1"/>
    </source>
</evidence>
<dbReference type="Proteomes" id="UP000198506">
    <property type="component" value="Unassembled WGS sequence"/>
</dbReference>
<protein>
    <recommendedName>
        <fullName evidence="5">PKD domain-containing protein</fullName>
    </recommendedName>
</protein>
<feature type="signal peptide" evidence="2">
    <location>
        <begin position="1"/>
        <end position="18"/>
    </location>
</feature>
<name>A0AA94KZM6_9MICO</name>
<organism evidence="3 4">
    <name type="scientific">Agrococcus baldri</name>
    <dbReference type="NCBI Taxonomy" id="153730"/>
    <lineage>
        <taxon>Bacteria</taxon>
        <taxon>Bacillati</taxon>
        <taxon>Actinomycetota</taxon>
        <taxon>Actinomycetes</taxon>
        <taxon>Micrococcales</taxon>
        <taxon>Microbacteriaceae</taxon>
        <taxon>Agrococcus</taxon>
    </lineage>
</organism>
<feature type="region of interest" description="Disordered" evidence="1">
    <location>
        <begin position="50"/>
        <end position="87"/>
    </location>
</feature>
<sequence length="280" mass="29146">MRVAVALALIVLLPSVHAVFENESASCTPFQVNLGQCTIDPGSGDLVIGGEIIRPDPPVDEDGGGGSGGYAGPAPGGSDPNLNDPCPTWRDPTACARYYDTLPIVGEADPAPDPVTADPVRAVTMADLARFTPIVGELVVEPDGWGVVGTPTNFYATAETHTMDGELFDTAIQVRWTPTSYRFDYGDGTVEETEAAGSAWRGTEESWTETATSHTYSTRDDVTASVTVVFTAEVDAGSGWFAVPGTLPVEAPATPVKVFEVDTVLTDGDCMANPSAAGCG</sequence>
<gene>
    <name evidence="3" type="ORF">SAMN04487783_1525</name>
</gene>